<keyword evidence="2" id="KW-0677">Repeat</keyword>
<dbReference type="InterPro" id="IPR016024">
    <property type="entry name" value="ARM-type_fold"/>
</dbReference>
<evidence type="ECO:0000313" key="8">
    <source>
        <dbReference type="Proteomes" id="UP000183263"/>
    </source>
</evidence>
<dbReference type="SUPFAM" id="SSF51905">
    <property type="entry name" value="FAD/NAD(P)-binding domain"/>
    <property type="match status" value="1"/>
</dbReference>
<evidence type="ECO:0000259" key="6">
    <source>
        <dbReference type="Pfam" id="PF02910"/>
    </source>
</evidence>
<dbReference type="Pfam" id="PF02985">
    <property type="entry name" value="HEAT"/>
    <property type="match status" value="1"/>
</dbReference>
<dbReference type="PROSITE" id="PS50077">
    <property type="entry name" value="HEAT_REPEAT"/>
    <property type="match status" value="1"/>
</dbReference>
<dbReference type="AlphaFoldDB" id="A0A1G8S6V6"/>
<feature type="compositionally biased region" description="Basic and acidic residues" evidence="4">
    <location>
        <begin position="608"/>
        <end position="619"/>
    </location>
</feature>
<dbReference type="PANTHER" id="PTHR11632:SF73">
    <property type="entry name" value="BLR3196 PROTEIN"/>
    <property type="match status" value="1"/>
</dbReference>
<dbReference type="GO" id="GO:0000104">
    <property type="term" value="F:succinate dehydrogenase activity"/>
    <property type="evidence" value="ECO:0007669"/>
    <property type="project" value="TreeGrafter"/>
</dbReference>
<dbReference type="NCBIfam" id="NF010374">
    <property type="entry name" value="PRK13800.1"/>
    <property type="match status" value="1"/>
</dbReference>
<dbReference type="InterPro" id="IPR003953">
    <property type="entry name" value="FAD-dep_OxRdtase_2_FAD-bd"/>
</dbReference>
<dbReference type="SUPFAM" id="SSF46977">
    <property type="entry name" value="Succinate dehydrogenase/fumarate reductase flavoprotein C-terminal domain"/>
    <property type="match status" value="1"/>
</dbReference>
<dbReference type="Proteomes" id="UP000183263">
    <property type="component" value="Unassembled WGS sequence"/>
</dbReference>
<evidence type="ECO:0000256" key="2">
    <source>
        <dbReference type="ARBA" id="ARBA00022737"/>
    </source>
</evidence>
<dbReference type="Pfam" id="PF00890">
    <property type="entry name" value="FAD_binding_2"/>
    <property type="match status" value="1"/>
</dbReference>
<evidence type="ECO:0000256" key="4">
    <source>
        <dbReference type="SAM" id="MobiDB-lite"/>
    </source>
</evidence>
<dbReference type="InterPro" id="IPR004155">
    <property type="entry name" value="PBS_lyase_HEAT"/>
</dbReference>
<dbReference type="InterPro" id="IPR015939">
    <property type="entry name" value="Fum_Rdtase/Succ_DH_flav-like_C"/>
</dbReference>
<dbReference type="GO" id="GO:0005886">
    <property type="term" value="C:plasma membrane"/>
    <property type="evidence" value="ECO:0007669"/>
    <property type="project" value="TreeGrafter"/>
</dbReference>
<protein>
    <submittedName>
        <fullName evidence="7">Succinate dehydrogenase/fumarate reductase, flavoprotein subunit</fullName>
    </submittedName>
</protein>
<dbReference type="Pfam" id="PF02910">
    <property type="entry name" value="Succ_DH_flav_C"/>
    <property type="match status" value="1"/>
</dbReference>
<dbReference type="InterPro" id="IPR021133">
    <property type="entry name" value="HEAT_type_2"/>
</dbReference>
<evidence type="ECO:0000259" key="5">
    <source>
        <dbReference type="Pfam" id="PF00890"/>
    </source>
</evidence>
<dbReference type="Gene3D" id="1.25.10.10">
    <property type="entry name" value="Leucine-rich Repeat Variant"/>
    <property type="match status" value="2"/>
</dbReference>
<reference evidence="7 8" key="1">
    <citation type="submission" date="2016-10" db="EMBL/GenBank/DDBJ databases">
        <authorList>
            <person name="de Groot N.N."/>
        </authorList>
    </citation>
    <scope>NUCLEOTIDE SEQUENCE [LARGE SCALE GENOMIC DNA]</scope>
    <source>
        <strain evidence="7 8">DSM 44892</strain>
    </source>
</reference>
<name>A0A1G8S6V6_9NOCA</name>
<dbReference type="InterPro" id="IPR030664">
    <property type="entry name" value="SdhA/FrdA/AprA"/>
</dbReference>
<dbReference type="PRINTS" id="PR00411">
    <property type="entry name" value="PNDRDTASEI"/>
</dbReference>
<dbReference type="SMART" id="SM00567">
    <property type="entry name" value="EZ_HEAT"/>
    <property type="match status" value="5"/>
</dbReference>
<dbReference type="Pfam" id="PF13646">
    <property type="entry name" value="HEAT_2"/>
    <property type="match status" value="1"/>
</dbReference>
<gene>
    <name evidence="7" type="ORF">SAMN05444695_12012</name>
</gene>
<dbReference type="GO" id="GO:0009061">
    <property type="term" value="P:anaerobic respiration"/>
    <property type="evidence" value="ECO:0007669"/>
    <property type="project" value="TreeGrafter"/>
</dbReference>
<dbReference type="GO" id="GO:0050660">
    <property type="term" value="F:flavin adenine dinucleotide binding"/>
    <property type="evidence" value="ECO:0007669"/>
    <property type="project" value="TreeGrafter"/>
</dbReference>
<organism evidence="7 8">
    <name type="scientific">Rhodococcus triatomae</name>
    <dbReference type="NCBI Taxonomy" id="300028"/>
    <lineage>
        <taxon>Bacteria</taxon>
        <taxon>Bacillati</taxon>
        <taxon>Actinomycetota</taxon>
        <taxon>Actinomycetes</taxon>
        <taxon>Mycobacteriales</taxon>
        <taxon>Nocardiaceae</taxon>
        <taxon>Rhodococcus</taxon>
    </lineage>
</organism>
<dbReference type="PANTHER" id="PTHR11632">
    <property type="entry name" value="SUCCINATE DEHYDROGENASE 2 FLAVOPROTEIN SUBUNIT"/>
    <property type="match status" value="1"/>
</dbReference>
<sequence>MTAAQTYLAARPDVMQAPALDEAVRMDCDVLVIGGGTAGTMAALTAAENGANVLLLEKAHVRHSGALAMGMDGVNNAVVPGKAEPEDYVAEITRANDGIVNQRTVYQTATRGFAMVQRLEKYGVKFEKDEYGEYAVRRVHRSGAYVLPMPEGKDVKKALYRVLRQRKMRERIRIENRLMPVRVLTDGGRAVGAAALNTRTGEFVTVGAKAVILATGPCGRLGLPASGYLYGTYENPTNAGDGYSMAYHAGAELSGIECFQINPLIKDYNGPACAYVANPFGGYQVNAQGERFVDSDYWSGQMIAEVRREIDSARGPIYLKVSHLPEETLDTLESILHTTERPTRGTFHSGRGHDYRTHDIEMHVSEIGLCSGHSASGVWVDENGATTVPGLYAAGDLACVPHNYMIGAFVYGDLAGAHATSTLTDVAAPTDLPTDQVADAHALIYRPLLNPDGPPQPQVEYKLRRFVNDYVAPPKTATKLSIAVETFERMSREIEEMGGHTPHELMRCAEVSFIRDCAEMASRSSLTRTESRWGLYHERADLPEQLDAEWGYHLNLRRGADGEMEFLKRPVAPYFVPVPGFDTLPPQDQSVVPVRQPDLVGGRPPVAARDRVARPERTEPSSPEIVAVLALDAPDVGELAPFLASTDAQVRATALSVLTEGTPEGFTGVLITALGDPDLAVRRKAAESLRELVEVLGDVGGLVGFAGSPDPVVRGAVVDLLRAHRAGTRETFLVALADEDHHVRIEAVRALVSLDVWVDVAGAAEDPDRQVRVAVAHGLATIGAGGRDAVRSLVTDRDALVRAAALAALASLGCESTDAESAVAALGDSAWQVRQGAARALAVADLVVAVPALAKALEDPHLDVRKAAVMALAERAASPEVREALARALEDPDADVRAYARRGLSE</sequence>
<feature type="domain" description="FAD-dependent oxidoreductase 2 FAD-binding" evidence="5">
    <location>
        <begin position="29"/>
        <end position="400"/>
    </location>
</feature>
<dbReference type="Gene3D" id="3.50.50.60">
    <property type="entry name" value="FAD/NAD(P)-binding domain"/>
    <property type="match status" value="2"/>
</dbReference>
<feature type="domain" description="Fumarate reductase/succinate dehydrogenase flavoprotein-like C-terminal" evidence="6">
    <location>
        <begin position="462"/>
        <end position="576"/>
    </location>
</feature>
<dbReference type="NCBIfam" id="NF006131">
    <property type="entry name" value="PRK08275.1"/>
    <property type="match status" value="1"/>
</dbReference>
<evidence type="ECO:0000256" key="1">
    <source>
        <dbReference type="ARBA" id="ARBA00022630"/>
    </source>
</evidence>
<keyword evidence="3" id="KW-0560">Oxidoreductase</keyword>
<dbReference type="GO" id="GO:0009055">
    <property type="term" value="F:electron transfer activity"/>
    <property type="evidence" value="ECO:0007669"/>
    <property type="project" value="TreeGrafter"/>
</dbReference>
<dbReference type="PRINTS" id="PR00368">
    <property type="entry name" value="FADPNR"/>
</dbReference>
<evidence type="ECO:0000313" key="7">
    <source>
        <dbReference type="EMBL" id="SDJ24978.1"/>
    </source>
</evidence>
<dbReference type="InterPro" id="IPR000357">
    <property type="entry name" value="HEAT"/>
</dbReference>
<keyword evidence="1" id="KW-0285">Flavoprotein</keyword>
<keyword evidence="8" id="KW-1185">Reference proteome</keyword>
<dbReference type="InterPro" id="IPR036188">
    <property type="entry name" value="FAD/NAD-bd_sf"/>
</dbReference>
<proteinExistence type="predicted"/>
<feature type="region of interest" description="Disordered" evidence="4">
    <location>
        <begin position="595"/>
        <end position="619"/>
    </location>
</feature>
<dbReference type="InterPro" id="IPR037099">
    <property type="entry name" value="Fum_R/Succ_DH_flav-like_C_sf"/>
</dbReference>
<evidence type="ECO:0000256" key="3">
    <source>
        <dbReference type="ARBA" id="ARBA00023002"/>
    </source>
</evidence>
<dbReference type="EMBL" id="FNDN01000020">
    <property type="protein sequence ID" value="SDJ24978.1"/>
    <property type="molecule type" value="Genomic_DNA"/>
</dbReference>
<accession>A0A1G8S6V6</accession>
<dbReference type="InterPro" id="IPR011989">
    <property type="entry name" value="ARM-like"/>
</dbReference>
<dbReference type="SUPFAM" id="SSF48371">
    <property type="entry name" value="ARM repeat"/>
    <property type="match status" value="1"/>
</dbReference>